<sequence length="235" mass="26489">METTPVKNLTNFIKYNPPLTLLTIFVLTLTITTYSLAFYAHHKNGLLDTDVLLDTFLLKKDIENEQITITASVPIKNVNNIAPNITQVDGLINLEGFRWTCPIEAAPKYLLIRFSISDRSQDGNVCVQLIGPRRILGNLLTTSCQSNYRDQVNTGILETKPSTGYGNFCSNGTIVHFDFERTENSEKFALFIPKDAQTSVSESLMWCAYILLVIFLIVILVVIFHNNPEKIRAEI</sequence>
<accession>A0ABD2MVZ2</accession>
<name>A0ABD2MVZ2_9CUCU</name>
<dbReference type="AlphaFoldDB" id="A0ABD2MVZ2"/>
<feature type="transmembrane region" description="Helical" evidence="1">
    <location>
        <begin position="204"/>
        <end position="224"/>
    </location>
</feature>
<keyword evidence="1" id="KW-1133">Transmembrane helix</keyword>
<keyword evidence="1" id="KW-0812">Transmembrane</keyword>
<evidence type="ECO:0008006" key="4">
    <source>
        <dbReference type="Google" id="ProtNLM"/>
    </source>
</evidence>
<gene>
    <name evidence="2" type="ORF">HHI36_021116</name>
</gene>
<dbReference type="InterPro" id="IPR039493">
    <property type="entry name" value="TMEM248/TMEM219"/>
</dbReference>
<comment type="caution">
    <text evidence="2">The sequence shown here is derived from an EMBL/GenBank/DDBJ whole genome shotgun (WGS) entry which is preliminary data.</text>
</comment>
<proteinExistence type="predicted"/>
<dbReference type="EMBL" id="JABFTP020000042">
    <property type="protein sequence ID" value="KAL3270579.1"/>
    <property type="molecule type" value="Genomic_DNA"/>
</dbReference>
<feature type="transmembrane region" description="Helical" evidence="1">
    <location>
        <begin position="20"/>
        <end position="40"/>
    </location>
</feature>
<dbReference type="PANTHER" id="PTHR16002:SF4">
    <property type="entry name" value="TMEM248_TMEM219 DOMAIN-CONTAINING PROTEIN"/>
    <property type="match status" value="1"/>
</dbReference>
<keyword evidence="3" id="KW-1185">Reference proteome</keyword>
<dbReference type="Proteomes" id="UP001516400">
    <property type="component" value="Unassembled WGS sequence"/>
</dbReference>
<evidence type="ECO:0000256" key="1">
    <source>
        <dbReference type="SAM" id="Phobius"/>
    </source>
</evidence>
<evidence type="ECO:0000313" key="2">
    <source>
        <dbReference type="EMBL" id="KAL3270579.1"/>
    </source>
</evidence>
<protein>
    <recommendedName>
        <fullName evidence="4">Transmembrane protein</fullName>
    </recommendedName>
</protein>
<keyword evidence="1" id="KW-0472">Membrane</keyword>
<organism evidence="2 3">
    <name type="scientific">Cryptolaemus montrouzieri</name>
    <dbReference type="NCBI Taxonomy" id="559131"/>
    <lineage>
        <taxon>Eukaryota</taxon>
        <taxon>Metazoa</taxon>
        <taxon>Ecdysozoa</taxon>
        <taxon>Arthropoda</taxon>
        <taxon>Hexapoda</taxon>
        <taxon>Insecta</taxon>
        <taxon>Pterygota</taxon>
        <taxon>Neoptera</taxon>
        <taxon>Endopterygota</taxon>
        <taxon>Coleoptera</taxon>
        <taxon>Polyphaga</taxon>
        <taxon>Cucujiformia</taxon>
        <taxon>Coccinelloidea</taxon>
        <taxon>Coccinellidae</taxon>
        <taxon>Scymninae</taxon>
        <taxon>Scymnini</taxon>
        <taxon>Cryptolaemus</taxon>
    </lineage>
</organism>
<reference evidence="2 3" key="1">
    <citation type="journal article" date="2021" name="BMC Biol.">
        <title>Horizontally acquired antibacterial genes associated with adaptive radiation of ladybird beetles.</title>
        <authorList>
            <person name="Li H.S."/>
            <person name="Tang X.F."/>
            <person name="Huang Y.H."/>
            <person name="Xu Z.Y."/>
            <person name="Chen M.L."/>
            <person name="Du X.Y."/>
            <person name="Qiu B.Y."/>
            <person name="Chen P.T."/>
            <person name="Zhang W."/>
            <person name="Slipinski A."/>
            <person name="Escalona H.E."/>
            <person name="Waterhouse R.M."/>
            <person name="Zwick A."/>
            <person name="Pang H."/>
        </authorList>
    </citation>
    <scope>NUCLEOTIDE SEQUENCE [LARGE SCALE GENOMIC DNA]</scope>
    <source>
        <strain evidence="2">SYSU2018</strain>
    </source>
</reference>
<evidence type="ECO:0000313" key="3">
    <source>
        <dbReference type="Proteomes" id="UP001516400"/>
    </source>
</evidence>
<dbReference type="PANTHER" id="PTHR16002">
    <property type="entry name" value="TRANSMEMBRANE PROTEIN 248-LIKE"/>
    <property type="match status" value="1"/>
</dbReference>